<keyword evidence="4" id="KW-0158">Chromosome</keyword>
<feature type="compositionally biased region" description="Acidic residues" evidence="10">
    <location>
        <begin position="524"/>
        <end position="537"/>
    </location>
</feature>
<name>A0A0X3NLV6_SCHSO</name>
<keyword evidence="8" id="KW-0539">Nucleus</keyword>
<evidence type="ECO:0000313" key="13">
    <source>
        <dbReference type="EMBL" id="JAP40240.1"/>
    </source>
</evidence>
<dbReference type="Pfam" id="PF12922">
    <property type="entry name" value="Cnd1_N"/>
    <property type="match status" value="1"/>
</dbReference>
<feature type="region of interest" description="Disordered" evidence="10">
    <location>
        <begin position="1069"/>
        <end position="1109"/>
    </location>
</feature>
<feature type="region of interest" description="Disordered" evidence="10">
    <location>
        <begin position="504"/>
        <end position="580"/>
    </location>
</feature>
<dbReference type="EMBL" id="GEEE01022308">
    <property type="protein sequence ID" value="JAP40917.1"/>
    <property type="molecule type" value="Transcribed_RNA"/>
</dbReference>
<dbReference type="GO" id="GO:0000779">
    <property type="term" value="C:condensed chromosome, centromeric region"/>
    <property type="evidence" value="ECO:0007669"/>
    <property type="project" value="TreeGrafter"/>
</dbReference>
<accession>A0A0X3NLV6</accession>
<feature type="region of interest" description="Disordered" evidence="10">
    <location>
        <begin position="1005"/>
        <end position="1026"/>
    </location>
</feature>
<dbReference type="InterPro" id="IPR011989">
    <property type="entry name" value="ARM-like"/>
</dbReference>
<keyword evidence="7" id="KW-0226">DNA condensation</keyword>
<feature type="compositionally biased region" description="Polar residues" evidence="10">
    <location>
        <begin position="1091"/>
        <end position="1109"/>
    </location>
</feature>
<feature type="compositionally biased region" description="Basic and acidic residues" evidence="10">
    <location>
        <begin position="538"/>
        <end position="554"/>
    </location>
</feature>
<evidence type="ECO:0000256" key="2">
    <source>
        <dbReference type="ARBA" id="ARBA00004286"/>
    </source>
</evidence>
<keyword evidence="5" id="KW-0132">Cell division</keyword>
<feature type="compositionally biased region" description="Polar residues" evidence="10">
    <location>
        <begin position="630"/>
        <end position="644"/>
    </location>
</feature>
<dbReference type="Gene3D" id="1.25.10.10">
    <property type="entry name" value="Leucine-rich Repeat Variant"/>
    <property type="match status" value="2"/>
</dbReference>
<dbReference type="PANTHER" id="PTHR14222">
    <property type="entry name" value="CONDENSIN"/>
    <property type="match status" value="1"/>
</dbReference>
<dbReference type="GO" id="GO:0005634">
    <property type="term" value="C:nucleus"/>
    <property type="evidence" value="ECO:0007669"/>
    <property type="project" value="UniProtKB-SubCell"/>
</dbReference>
<feature type="compositionally biased region" description="Basic residues" evidence="10">
    <location>
        <begin position="1465"/>
        <end position="1479"/>
    </location>
</feature>
<dbReference type="InterPro" id="IPR024324">
    <property type="entry name" value="Condensin_cplx_su1_N"/>
</dbReference>
<feature type="region of interest" description="Disordered" evidence="10">
    <location>
        <begin position="1447"/>
        <end position="1528"/>
    </location>
</feature>
<evidence type="ECO:0000256" key="10">
    <source>
        <dbReference type="SAM" id="MobiDB-lite"/>
    </source>
</evidence>
<dbReference type="InterPro" id="IPR007673">
    <property type="entry name" value="Condensin_cplx_su1"/>
</dbReference>
<evidence type="ECO:0000256" key="5">
    <source>
        <dbReference type="ARBA" id="ARBA00022618"/>
    </source>
</evidence>
<comment type="similarity">
    <text evidence="3">Belongs to the CND1 (condensin subunit 1) family.</text>
</comment>
<protein>
    <submittedName>
        <fullName evidence="13">Condensin complex subunit 1</fullName>
    </submittedName>
</protein>
<proteinExistence type="inferred from homology"/>
<dbReference type="PANTHER" id="PTHR14222:SF2">
    <property type="entry name" value="CONDENSIN COMPLEX SUBUNIT 1"/>
    <property type="match status" value="1"/>
</dbReference>
<gene>
    <name evidence="13" type="primary">CND1</name>
    <name evidence="13" type="ORF">TR150507</name>
</gene>
<organism evidence="13">
    <name type="scientific">Schistocephalus solidus</name>
    <name type="common">Tapeworm</name>
    <dbReference type="NCBI Taxonomy" id="70667"/>
    <lineage>
        <taxon>Eukaryota</taxon>
        <taxon>Metazoa</taxon>
        <taxon>Spiralia</taxon>
        <taxon>Lophotrochozoa</taxon>
        <taxon>Platyhelminthes</taxon>
        <taxon>Cestoda</taxon>
        <taxon>Eucestoda</taxon>
        <taxon>Diphyllobothriidea</taxon>
        <taxon>Diphyllobothriidae</taxon>
        <taxon>Schistocephalus</taxon>
    </lineage>
</organism>
<dbReference type="GO" id="GO:0010032">
    <property type="term" value="P:meiotic chromosome condensation"/>
    <property type="evidence" value="ECO:0007669"/>
    <property type="project" value="TreeGrafter"/>
</dbReference>
<feature type="domain" description="Condensin complex subunit 1 C-terminal" evidence="11">
    <location>
        <begin position="1205"/>
        <end position="1366"/>
    </location>
</feature>
<dbReference type="InterPro" id="IPR016024">
    <property type="entry name" value="ARM-type_fold"/>
</dbReference>
<dbReference type="InterPro" id="IPR032682">
    <property type="entry name" value="Cnd1_C"/>
</dbReference>
<dbReference type="GO" id="GO:0000796">
    <property type="term" value="C:condensin complex"/>
    <property type="evidence" value="ECO:0007669"/>
    <property type="project" value="TreeGrafter"/>
</dbReference>
<dbReference type="EMBL" id="GEEE01022985">
    <property type="protein sequence ID" value="JAP40240.1"/>
    <property type="molecule type" value="Transcribed_RNA"/>
</dbReference>
<evidence type="ECO:0000256" key="9">
    <source>
        <dbReference type="ARBA" id="ARBA00023306"/>
    </source>
</evidence>
<evidence type="ECO:0000256" key="3">
    <source>
        <dbReference type="ARBA" id="ARBA00009606"/>
    </source>
</evidence>
<feature type="region of interest" description="Disordered" evidence="10">
    <location>
        <begin position="626"/>
        <end position="648"/>
    </location>
</feature>
<evidence type="ECO:0000259" key="12">
    <source>
        <dbReference type="Pfam" id="PF12922"/>
    </source>
</evidence>
<evidence type="ECO:0000256" key="7">
    <source>
        <dbReference type="ARBA" id="ARBA00023067"/>
    </source>
</evidence>
<sequence length="1528" mass="170786">MLEFVLPVSRGDLLTATTTSYAVNETCSVRGLLSKVQDCQRRLVREGLLGVLQYFDVLYSVLHEWKSTDVNVKEDAWNIVLKGCETTVRELVSVINRLSNSDSTLNRSLVSEYRNSTKMHTYLLCQLVEMIENDLTAESNVAAATKVGRGRGKPSTARNRAADATFSFDWPAECTNAVTTLDQLCKLEIKNLWDPPVVEEDFVNLLANCCYKLLENKSLAANVSVRTAITNLLTTLIHRYKHGIACCVKLAQLLQCFAHMANCLSLIVNCLMEEESMVPFVKELLNEICSYNSEDLERDSSATHNFCLFLETVSSTHPVLAVSVLPLIRSRLNEDPYQMRNCALSVIGEVLRNLCSRPQLEVKDKIQRDRLMDVLQEHIHDVNGFVRARALQIWYNLASAKGLPVKRQVQLARLLVGPEGAINDISSFARKYALRLLTAMLVQSPAAKLSASDLVNVLTKEEERLKLLEDNFATIYNAEVQAALPGANPDEGMETDGNVEQRADANANRKKTKNGKKKLNFSSSEEESEDLTEEEDSKEGSLKSGKRTEAGETRGRRKRRQVHDGTQYVNRSSSEDTLVGVDVQDQTDSRNSKAATEQGFSEAAAALEAVIHSAALVAQHDADSVGASDRVSTSSQGRNVSQVPANGDAPPVSMEVALEACKSDLVRQRACVAYLREIDRFAKYMATAIEDVRNMLHAKTASDVLEAIEFFLTAKQAGVKNLDESLRHMLTMIWSQEESIRKAVLDACRRLYFQPDLVNESFTADGRLSPAALAVVISTLVHLVCQSSLGDLVSLERILNELLRLGHVDEDLKSELWTRFIDLAASRTQPSGSFDRDRELKALLILLQMTAESGRTALMRHLDDLVNYGLGNLSGFNHVDLDCAMHACIVIQKLAPSEKPPKYSKEASTKTPSTNPSCEPFRLPPSHQLCVCLRKLLISTFSSPSRIDWIPLMEQAVATIFLLIDTPTRAIAEIIRESGEYLLKYEKSEEPPPATKVEECNGVPDEAAELSSSQLPRPPSSAGSHGKSLVVPSFLLTRFIALIGHVAMKMLVYLEFSVLNELKRREVAQEEKSTFRTKHKAPRSARRSKLTADTSAGTSSDLSGSQNNSAMEEEAGLVGAVADDAEADYIRRVLDNEVLLQPDHMLARLLPLVVYVCTHQSKFSDPDLQAAASLALVKFMLVSAVVCERHLQLLFTLAERSPSEVVRANLVVGLGDLARRFPNLIEPWTPNLYARLRDSSSKVRINALNTLSHLILNDMVKVKGQISEMTVCLIDGTERLKQLSRLFFRELSQKGNALYNVMPDIISRLSDPEVGVEECKFRQIVDFLFPLIEKERLCETLVEKICARFRVTQTERQWRDLAYCLSVMSYNERMVRTLQENLPIFAQQLSIVDVYSAFKEILSSARKSAKPDFLPQLDEFEAKVNEFHQKGVADEEAVRRAEIMAKQAAKQGRRKTTIATDGLKSSRRRHHHRSSPNKRRTSEEQEETSSSKRLSCEEDDAEERPVLRSTRARTRERVTREVFSSDED</sequence>
<evidence type="ECO:0000256" key="1">
    <source>
        <dbReference type="ARBA" id="ARBA00004123"/>
    </source>
</evidence>
<comment type="subcellular location">
    <subcellularLocation>
        <location evidence="2">Chromosome</location>
    </subcellularLocation>
    <subcellularLocation>
        <location evidence="1">Nucleus</location>
    </subcellularLocation>
</comment>
<feature type="domain" description="Condensin complex subunit 1 N-terminal" evidence="12">
    <location>
        <begin position="72"/>
        <end position="245"/>
    </location>
</feature>
<feature type="compositionally biased region" description="Basic residues" evidence="10">
    <location>
        <begin position="1075"/>
        <end position="1089"/>
    </location>
</feature>
<dbReference type="PIRSF" id="PIRSF017127">
    <property type="entry name" value="Condensin_D2"/>
    <property type="match status" value="1"/>
</dbReference>
<keyword evidence="9" id="KW-0131">Cell cycle</keyword>
<evidence type="ECO:0000256" key="8">
    <source>
        <dbReference type="ARBA" id="ARBA00023242"/>
    </source>
</evidence>
<dbReference type="GO" id="GO:0051301">
    <property type="term" value="P:cell division"/>
    <property type="evidence" value="ECO:0007669"/>
    <property type="project" value="UniProtKB-KW"/>
</dbReference>
<keyword evidence="6" id="KW-0498">Mitosis</keyword>
<dbReference type="Pfam" id="PF12717">
    <property type="entry name" value="Cnd1"/>
    <property type="match status" value="1"/>
</dbReference>
<dbReference type="InterPro" id="IPR026971">
    <property type="entry name" value="CND1/NCAPD3"/>
</dbReference>
<dbReference type="GO" id="GO:0042393">
    <property type="term" value="F:histone binding"/>
    <property type="evidence" value="ECO:0007669"/>
    <property type="project" value="TreeGrafter"/>
</dbReference>
<reference evidence="13" key="1">
    <citation type="submission" date="2016-01" db="EMBL/GenBank/DDBJ databases">
        <title>Reference transcriptome for the parasite Schistocephalus solidus: insights into the molecular evolution of parasitism.</title>
        <authorList>
            <person name="Hebert F.O."/>
            <person name="Grambauer S."/>
            <person name="Barber I."/>
            <person name="Landry C.R."/>
            <person name="Aubin-Horth N."/>
        </authorList>
    </citation>
    <scope>NUCLEOTIDE SEQUENCE</scope>
</reference>
<dbReference type="GO" id="GO:0007076">
    <property type="term" value="P:mitotic chromosome condensation"/>
    <property type="evidence" value="ECO:0007669"/>
    <property type="project" value="InterPro"/>
</dbReference>
<evidence type="ECO:0000256" key="6">
    <source>
        <dbReference type="ARBA" id="ARBA00022776"/>
    </source>
</evidence>
<feature type="compositionally biased region" description="Polar residues" evidence="10">
    <location>
        <begin position="567"/>
        <end position="576"/>
    </location>
</feature>
<feature type="region of interest" description="Disordered" evidence="10">
    <location>
        <begin position="899"/>
        <end position="918"/>
    </location>
</feature>
<feature type="compositionally biased region" description="Basic and acidic residues" evidence="10">
    <location>
        <begin position="899"/>
        <end position="908"/>
    </location>
</feature>
<dbReference type="SUPFAM" id="SSF48371">
    <property type="entry name" value="ARM repeat"/>
    <property type="match status" value="1"/>
</dbReference>
<evidence type="ECO:0000259" key="11">
    <source>
        <dbReference type="Pfam" id="PF12717"/>
    </source>
</evidence>
<feature type="compositionally biased region" description="Basic residues" evidence="10">
    <location>
        <begin position="508"/>
        <end position="519"/>
    </location>
</feature>
<evidence type="ECO:0000256" key="4">
    <source>
        <dbReference type="ARBA" id="ARBA00022454"/>
    </source>
</evidence>